<evidence type="ECO:0000256" key="6">
    <source>
        <dbReference type="ARBA" id="ARBA00022729"/>
    </source>
</evidence>
<dbReference type="InterPro" id="IPR008979">
    <property type="entry name" value="Galactose-bd-like_sf"/>
</dbReference>
<dbReference type="InterPro" id="IPR011013">
    <property type="entry name" value="Gal_mutarotase_sf_dom"/>
</dbReference>
<evidence type="ECO:0000259" key="15">
    <source>
        <dbReference type="SMART" id="SM01038"/>
    </source>
</evidence>
<dbReference type="RefSeq" id="WP_073018283.1">
    <property type="nucleotide sequence ID" value="NZ_FQXU01000005.1"/>
</dbReference>
<dbReference type="InterPro" id="IPR006101">
    <property type="entry name" value="Glyco_hydro_2"/>
</dbReference>
<dbReference type="GO" id="GO:0004565">
    <property type="term" value="F:beta-galactosidase activity"/>
    <property type="evidence" value="ECO:0007669"/>
    <property type="project" value="UniProtKB-EC"/>
</dbReference>
<dbReference type="SUPFAM" id="SSF49899">
    <property type="entry name" value="Concanavalin A-like lectins/glucanases"/>
    <property type="match status" value="2"/>
</dbReference>
<dbReference type="GO" id="GO:0005990">
    <property type="term" value="P:lactose catabolic process"/>
    <property type="evidence" value="ECO:0007669"/>
    <property type="project" value="TreeGrafter"/>
</dbReference>
<feature type="signal peptide" evidence="13">
    <location>
        <begin position="1"/>
        <end position="25"/>
    </location>
</feature>
<keyword evidence="7" id="KW-0378">Hydrolase</keyword>
<feature type="domain" description="Beta galactosidase small chain/" evidence="15">
    <location>
        <begin position="1101"/>
        <end position="1370"/>
    </location>
</feature>
<evidence type="ECO:0000256" key="8">
    <source>
        <dbReference type="ARBA" id="ARBA00023088"/>
    </source>
</evidence>
<dbReference type="PANTHER" id="PTHR46323:SF2">
    <property type="entry name" value="BETA-GALACTOSIDASE"/>
    <property type="match status" value="1"/>
</dbReference>
<evidence type="ECO:0000256" key="9">
    <source>
        <dbReference type="ARBA" id="ARBA00023157"/>
    </source>
</evidence>
<dbReference type="PRINTS" id="PR00132">
    <property type="entry name" value="GLHYDRLASE2"/>
</dbReference>
<dbReference type="EMBL" id="FQXU01000005">
    <property type="protein sequence ID" value="SHI00538.1"/>
    <property type="molecule type" value="Genomic_DNA"/>
</dbReference>
<keyword evidence="6 13" id="KW-0732">Signal</keyword>
<evidence type="ECO:0000256" key="1">
    <source>
        <dbReference type="ARBA" id="ARBA00001412"/>
    </source>
</evidence>
<feature type="chain" id="PRO_5039098500" description="beta-galactosidase" evidence="13">
    <location>
        <begin position="26"/>
        <end position="2181"/>
    </location>
</feature>
<keyword evidence="4" id="KW-0134">Cell wall</keyword>
<sequence>MYRKGKRAISLGILVTLALSAIGQAIPIKVSAAETVNRKIEAWKGEKRSEIIQSETKLGVNDKKFTHKEYMGVDYTDLNGKSVRAVDIFGINREESTTSTVAYHDVESARLGSLNYEKERSNYYQPLTGENNNWDLTVVQNASKAQKFLDGGFMNNNYKLNSEDGWKNVTLPASWTTYGFDFPIYTNVQMPWQSKYDQNVQVPSAPVNYNPVGLYRKAFKVNDNMIQENGRVYISFQGVESAYYVYINGKEVGYSEDSYRPHDFDITDYLNPKGEENLLAVEVHKFCDGTWMEDQDMIYDGGIFRDVYLRSTPDTHIYDYSVVTDLDENFVNANLDLSLKLKNTSSSDISGYKVDVKLFDGNGTNVLENNELTIPVASIDSNKTLEVKGTKNVLSPKLWSAENPNLYTLVMTLKDNDGNQLESLSQQLGFREITFTRSEVNNRTEYKRITQDYETMKINGQPLLLKGTNRHDTDPVYGKHVPKEVIEKDVQLMKEYNINAIRTSHYGNDEYLYYLADKYGLYMMGETNAECHALMSNQGAVGTYLKALTMDRTNTSFQTLKNQTAVIIWSIGNEMSYDRNGANNLYPEMVWYFKDRDNTRPLHSEGLGSDGGVDVDSNMYPSVDTTWSKATKSMPYVLCEYSHAMGNAVGNLKEYWDGIRSSKNMIGAFVWDWVDQSRLTNLPKQYAIKDQSSIGATGTVYGSGKASDAGNGSITGKSYDGYTIMKSENNTVYNRELSGSNASFTFEAIVKPASTNLNSVLLSKGDNQVALKTQSSGSGLEFFIVTGGSWKSCTVAFPENWVGNWHQVVGTYDGSVLRIFIDGAEAGTRTESSAIDSTEAPVAVGYDTVRGRSFDGVISMARIYKDALTADEIKAQYSTDPAIKADSEKVLLWIDYSKEISESSNNVWDYYASSDAHQEFYNEEANGKFYGYGGDWGDTPNDGDFCNNGLISADRDVQPEIYEVKFQYQSFWFKANDKEIASRKVNVYNENNFKNLNEYALNWRLLEDGKVIDSGVMNDVNVAPKETKAITIPYSMQKQLKAGAEYYLNISVNLKNDTLWAKAGHEISYKQFAVQTSVPKADTAISKEEVTVDNSITSEISVAGKNFSFKIDKTTGLMKNYVFNGEVLIENGPTPNFWRAPISNDNGNYDGTWKNANQNITVSGIDITKGEDGRTIIASDLILNNAKGAKEKIIYTINGTGEVTVNLTVDATKTSMGRYLKVGSTMTLPENYENVTWYGNGPVESYQDRNTFSTVGVYENTVSDFFYPFLKTQDSANLTGVKWISVNNKDKNNALLVAGKNLLEASALHFTAQELSNTRHPYELGAPKKETILSVDYISQGNGNKSCGPDTLPQYQVNNNKAYNYEYTIIPYTTDKSPMELSKAWRDSKGFDEGEIISAIQNLLVYSYSQYDAVMELKFKYDNLTEEQKAKVGEELKNKLLKAVEDVARTKGADPAYIGDKSKNGINPLITTSSKLISDSSRGVRLSGRLELANNKGTNGEDIFDSLFKGRQPFTTEVWVKPTSTSKDYNMIIGKGDSNFGLRTRPSGSSKISVDIFVKSTDNRWYTKEAIIDIPKDWIGNWHQVVGTYDGSTLAVYVDGTLLGTAPVAASGLAANTQSLWLGYCPETGRTSDYEFGSARVYSKALSAEEIIAQKTAFGKEETEYLIKPQDDSVVTWLDINNLVVPKVELPETDKTLLNDLYNENLNIEKGSYTEQSWTNFITSLYKAKEVIDNVLSTQTEINDAVDKLTLAKAELELKVNKEILKAQVEIAKEKLQNEEKYTPASVEILKATIIKAEGVIGNLEVTQTEVDNMLKELLEATVKLTDRADNLNLTTLISTAESILEYKDKYTTASWENFINNLNIAKEVSKNGDASEAEVKKAYDDLGSSIVNLVFRANKTSLKTVLEVANDVLANSDKYRPASIKGLEAVVNQAKAVMNKDDAKQEEVDKITKTLLETASKASLKANKENLIITVNKVKLLNLEIYTKESTKPLVDLIAKADEVLKDDNVEQAPVDELRTNLNLAITQLVVKGDKTKLNEKIKEAEELKEEAYTTPTWKILSEALKAAKDTAANEEADQKMVDEAISNLDKAIEGLIKKTVDEEPGNGGSNGGNNGGNNGNNNGGTGNNGSNNNGSNNGNEGDLPQTGGVNPSQAVALGLLTIAAGAIIIKKKKQNPSDE</sequence>
<dbReference type="InterPro" id="IPR004199">
    <property type="entry name" value="B-gal_small/dom_5"/>
</dbReference>
<feature type="domain" description="LamG-like jellyroll fold" evidence="14">
    <location>
        <begin position="742"/>
        <end position="871"/>
    </location>
</feature>
<comment type="catalytic activity">
    <reaction evidence="1">
        <text>Hydrolysis of terminal non-reducing beta-D-galactose residues in beta-D-galactosides.</text>
        <dbReference type="EC" id="3.2.1.23"/>
    </reaction>
</comment>
<keyword evidence="5" id="KW-0964">Secreted</keyword>
<protein>
    <recommendedName>
        <fullName evidence="3">beta-galactosidase</fullName>
        <ecNumber evidence="3">3.2.1.23</ecNumber>
    </recommendedName>
    <alternativeName>
        <fullName evidence="11">Lactase</fullName>
    </alternativeName>
</protein>
<evidence type="ECO:0000256" key="11">
    <source>
        <dbReference type="ARBA" id="ARBA00032230"/>
    </source>
</evidence>
<name>A0A1M5XLX1_9CLOT</name>
<evidence type="ECO:0000256" key="12">
    <source>
        <dbReference type="SAM" id="MobiDB-lite"/>
    </source>
</evidence>
<dbReference type="PANTHER" id="PTHR46323">
    <property type="entry name" value="BETA-GALACTOSIDASE"/>
    <property type="match status" value="1"/>
</dbReference>
<dbReference type="PROSITE" id="PS00018">
    <property type="entry name" value="EF_HAND_1"/>
    <property type="match status" value="1"/>
</dbReference>
<dbReference type="Gene3D" id="1.20.1270.90">
    <property type="entry name" value="AF1782-like"/>
    <property type="match status" value="4"/>
</dbReference>
<evidence type="ECO:0000256" key="10">
    <source>
        <dbReference type="ARBA" id="ARBA00023295"/>
    </source>
</evidence>
<dbReference type="InterPro" id="IPR006102">
    <property type="entry name" value="Ig-like_GH2"/>
</dbReference>
<evidence type="ECO:0000259" key="14">
    <source>
        <dbReference type="SMART" id="SM00560"/>
    </source>
</evidence>
<dbReference type="InterPro" id="IPR018247">
    <property type="entry name" value="EF_Hand_1_Ca_BS"/>
</dbReference>
<keyword evidence="9" id="KW-1015">Disulfide bond</keyword>
<dbReference type="InterPro" id="IPR013783">
    <property type="entry name" value="Ig-like_fold"/>
</dbReference>
<evidence type="ECO:0000256" key="7">
    <source>
        <dbReference type="ARBA" id="ARBA00022801"/>
    </source>
</evidence>
<dbReference type="Pfam" id="PF16353">
    <property type="entry name" value="LacZ_4"/>
    <property type="match status" value="1"/>
</dbReference>
<evidence type="ECO:0000313" key="17">
    <source>
        <dbReference type="Proteomes" id="UP000184241"/>
    </source>
</evidence>
<dbReference type="Gene3D" id="1.20.1270.70">
    <property type="entry name" value="Designed single chain three-helix bundle"/>
    <property type="match status" value="2"/>
</dbReference>
<dbReference type="InterPro" id="IPR006558">
    <property type="entry name" value="LamG-like"/>
</dbReference>
<dbReference type="Pfam" id="PF13385">
    <property type="entry name" value="Laminin_G_3"/>
    <property type="match status" value="2"/>
</dbReference>
<dbReference type="InterPro" id="IPR014718">
    <property type="entry name" value="GH-type_carb-bd"/>
</dbReference>
<dbReference type="Pfam" id="PF07554">
    <property type="entry name" value="FIVAR"/>
    <property type="match status" value="5"/>
</dbReference>
<dbReference type="InterPro" id="IPR006103">
    <property type="entry name" value="Glyco_hydro_2_cat"/>
</dbReference>
<evidence type="ECO:0000256" key="3">
    <source>
        <dbReference type="ARBA" id="ARBA00012756"/>
    </source>
</evidence>
<feature type="region of interest" description="Disordered" evidence="12">
    <location>
        <begin position="2101"/>
        <end position="2153"/>
    </location>
</feature>
<keyword evidence="10" id="KW-0326">Glycosidase</keyword>
<dbReference type="InterPro" id="IPR032312">
    <property type="entry name" value="LacZ_4"/>
</dbReference>
<dbReference type="Proteomes" id="UP000184241">
    <property type="component" value="Unassembled WGS sequence"/>
</dbReference>
<dbReference type="Gene3D" id="3.20.20.80">
    <property type="entry name" value="Glycosidases"/>
    <property type="match status" value="1"/>
</dbReference>
<dbReference type="Pfam" id="PF00746">
    <property type="entry name" value="Gram_pos_anchor"/>
    <property type="match status" value="1"/>
</dbReference>
<dbReference type="InterPro" id="IPR050347">
    <property type="entry name" value="Bact_Beta-galactosidase"/>
</dbReference>
<dbReference type="Gene3D" id="2.60.40.10">
    <property type="entry name" value="Immunoglobulins"/>
    <property type="match status" value="2"/>
</dbReference>
<dbReference type="SMART" id="SM00560">
    <property type="entry name" value="LamGL"/>
    <property type="match status" value="2"/>
</dbReference>
<dbReference type="InterPro" id="IPR017853">
    <property type="entry name" value="GH"/>
</dbReference>
<dbReference type="InterPro" id="IPR019931">
    <property type="entry name" value="LPXTG_anchor"/>
</dbReference>
<dbReference type="Pfam" id="PF02929">
    <property type="entry name" value="Bgal_small_N"/>
    <property type="match status" value="1"/>
</dbReference>
<dbReference type="GO" id="GO:0009341">
    <property type="term" value="C:beta-galactosidase complex"/>
    <property type="evidence" value="ECO:0007669"/>
    <property type="project" value="InterPro"/>
</dbReference>
<evidence type="ECO:0000256" key="2">
    <source>
        <dbReference type="ARBA" id="ARBA00007401"/>
    </source>
</evidence>
<evidence type="ECO:0000256" key="5">
    <source>
        <dbReference type="ARBA" id="ARBA00022525"/>
    </source>
</evidence>
<accession>A0A1M5XLX1</accession>
<dbReference type="EC" id="3.2.1.23" evidence="3"/>
<organism evidence="16 17">
    <name type="scientific">Clostridium intestinale DSM 6191</name>
    <dbReference type="NCBI Taxonomy" id="1121320"/>
    <lineage>
        <taxon>Bacteria</taxon>
        <taxon>Bacillati</taxon>
        <taxon>Bacillota</taxon>
        <taxon>Clostridia</taxon>
        <taxon>Eubacteriales</taxon>
        <taxon>Clostridiaceae</taxon>
        <taxon>Clostridium</taxon>
    </lineage>
</organism>
<dbReference type="SUPFAM" id="SSF49785">
    <property type="entry name" value="Galactose-binding domain-like"/>
    <property type="match status" value="1"/>
</dbReference>
<evidence type="ECO:0000256" key="13">
    <source>
        <dbReference type="SAM" id="SignalP"/>
    </source>
</evidence>
<dbReference type="SMART" id="SM01038">
    <property type="entry name" value="Bgal_small_N"/>
    <property type="match status" value="1"/>
</dbReference>
<dbReference type="NCBIfam" id="TIGR01167">
    <property type="entry name" value="LPXTG_anchor"/>
    <property type="match status" value="1"/>
</dbReference>
<dbReference type="Pfam" id="PF02836">
    <property type="entry name" value="Glyco_hydro_2_C"/>
    <property type="match status" value="2"/>
</dbReference>
<dbReference type="InterPro" id="IPR036156">
    <property type="entry name" value="Beta-gal/glucu_dom_sf"/>
</dbReference>
<dbReference type="InterPro" id="IPR013320">
    <property type="entry name" value="ConA-like_dom_sf"/>
</dbReference>
<reference evidence="16 17" key="1">
    <citation type="submission" date="2016-11" db="EMBL/GenBank/DDBJ databases">
        <authorList>
            <person name="Jaros S."/>
            <person name="Januszkiewicz K."/>
            <person name="Wedrychowicz H."/>
        </authorList>
    </citation>
    <scope>NUCLEOTIDE SEQUENCE [LARGE SCALE GENOMIC DNA]</scope>
    <source>
        <strain evidence="16 17">DSM 6191</strain>
    </source>
</reference>
<dbReference type="SUPFAM" id="SSF51445">
    <property type="entry name" value="(Trans)glycosidases"/>
    <property type="match status" value="2"/>
</dbReference>
<dbReference type="Gene3D" id="2.60.120.200">
    <property type="match status" value="2"/>
</dbReference>
<gene>
    <name evidence="16" type="ORF">SAMN02745941_01496</name>
</gene>
<dbReference type="SUPFAM" id="SSF74650">
    <property type="entry name" value="Galactose mutarotase-like"/>
    <property type="match status" value="1"/>
</dbReference>
<comment type="similarity">
    <text evidence="2">Belongs to the glycosyl hydrolase 2 family.</text>
</comment>
<dbReference type="Pfam" id="PF02837">
    <property type="entry name" value="Glyco_hydro_2_N"/>
    <property type="match status" value="1"/>
</dbReference>
<evidence type="ECO:0000256" key="4">
    <source>
        <dbReference type="ARBA" id="ARBA00022512"/>
    </source>
</evidence>
<dbReference type="Gene3D" id="2.70.98.10">
    <property type="match status" value="1"/>
</dbReference>
<proteinExistence type="inferred from homology"/>
<dbReference type="GO" id="GO:0030246">
    <property type="term" value="F:carbohydrate binding"/>
    <property type="evidence" value="ECO:0007669"/>
    <property type="project" value="InterPro"/>
</dbReference>
<feature type="compositionally biased region" description="Gly residues" evidence="12">
    <location>
        <begin position="2107"/>
        <end position="2129"/>
    </location>
</feature>
<dbReference type="Gene3D" id="2.60.120.260">
    <property type="entry name" value="Galactose-binding domain-like"/>
    <property type="match status" value="1"/>
</dbReference>
<feature type="domain" description="LamG-like jellyroll fold" evidence="14">
    <location>
        <begin position="1512"/>
        <end position="1649"/>
    </location>
</feature>
<evidence type="ECO:0000313" key="16">
    <source>
        <dbReference type="EMBL" id="SHI00538.1"/>
    </source>
</evidence>
<dbReference type="Pfam" id="PF00703">
    <property type="entry name" value="Glyco_hydro_2"/>
    <property type="match status" value="1"/>
</dbReference>
<dbReference type="InterPro" id="IPR006104">
    <property type="entry name" value="Glyco_hydro_2_N"/>
</dbReference>
<feature type="compositionally biased region" description="Low complexity" evidence="12">
    <location>
        <begin position="2130"/>
        <end position="2141"/>
    </location>
</feature>
<keyword evidence="8" id="KW-0572">Peptidoglycan-anchor</keyword>
<dbReference type="SUPFAM" id="SSF49303">
    <property type="entry name" value="beta-Galactosidase/glucuronidase domain"/>
    <property type="match status" value="2"/>
</dbReference>